<dbReference type="PROSITE" id="PS00211">
    <property type="entry name" value="ABC_TRANSPORTER_1"/>
    <property type="match status" value="1"/>
</dbReference>
<evidence type="ECO:0000313" key="7">
    <source>
        <dbReference type="EMBL" id="AMO38082.1"/>
    </source>
</evidence>
<dbReference type="PANTHER" id="PTHR42788:SF2">
    <property type="entry name" value="ABC TRANSPORTER ATP-BINDING PROTEIN"/>
    <property type="match status" value="1"/>
</dbReference>
<name>A0A127K829_9RHOO</name>
<evidence type="ECO:0000256" key="3">
    <source>
        <dbReference type="ARBA" id="ARBA00022475"/>
    </source>
</evidence>
<evidence type="ECO:0000256" key="1">
    <source>
        <dbReference type="ARBA" id="ARBA00005417"/>
    </source>
</evidence>
<dbReference type="RefSeq" id="WP_048707176.1">
    <property type="nucleotide sequence ID" value="NZ_CP014646.1"/>
</dbReference>
<dbReference type="AlphaFoldDB" id="A0A127K829"/>
<dbReference type="Gene3D" id="3.40.50.300">
    <property type="entry name" value="P-loop containing nucleotide triphosphate hydrolases"/>
    <property type="match status" value="1"/>
</dbReference>
<keyword evidence="8" id="KW-1185">Reference proteome</keyword>
<evidence type="ECO:0000259" key="6">
    <source>
        <dbReference type="PROSITE" id="PS50893"/>
    </source>
</evidence>
<keyword evidence="4" id="KW-0547">Nucleotide-binding</keyword>
<evidence type="ECO:0000256" key="2">
    <source>
        <dbReference type="ARBA" id="ARBA00022448"/>
    </source>
</evidence>
<reference evidence="8" key="1">
    <citation type="submission" date="2016-03" db="EMBL/GenBank/DDBJ databases">
        <authorList>
            <person name="Ma C."/>
            <person name="Zhou S."/>
            <person name="Yang G."/>
        </authorList>
    </citation>
    <scope>NUCLEOTIDE SEQUENCE [LARGE SCALE GENOMIC DNA]</scope>
    <source>
        <strain evidence="8">SgZ-1</strain>
    </source>
</reference>
<dbReference type="EMBL" id="CP014646">
    <property type="protein sequence ID" value="AMO38082.1"/>
    <property type="molecule type" value="Genomic_DNA"/>
</dbReference>
<dbReference type="InterPro" id="IPR027417">
    <property type="entry name" value="P-loop_NTPase"/>
</dbReference>
<evidence type="ECO:0000313" key="8">
    <source>
        <dbReference type="Proteomes" id="UP000036902"/>
    </source>
</evidence>
<protein>
    <submittedName>
        <fullName evidence="7">ABC transporter</fullName>
    </submittedName>
</protein>
<evidence type="ECO:0000256" key="4">
    <source>
        <dbReference type="ARBA" id="ARBA00022741"/>
    </source>
</evidence>
<organism evidence="7 8">
    <name type="scientific">Thauera humireducens</name>
    <dbReference type="NCBI Taxonomy" id="1134435"/>
    <lineage>
        <taxon>Bacteria</taxon>
        <taxon>Pseudomonadati</taxon>
        <taxon>Pseudomonadota</taxon>
        <taxon>Betaproteobacteria</taxon>
        <taxon>Rhodocyclales</taxon>
        <taxon>Zoogloeaceae</taxon>
        <taxon>Thauera</taxon>
    </lineage>
</organism>
<dbReference type="STRING" id="1134435.AC731_014720"/>
<dbReference type="InterPro" id="IPR050166">
    <property type="entry name" value="ABC_transporter_ATP-bind"/>
</dbReference>
<dbReference type="GO" id="GO:0016887">
    <property type="term" value="F:ATP hydrolysis activity"/>
    <property type="evidence" value="ECO:0007669"/>
    <property type="project" value="InterPro"/>
</dbReference>
<dbReference type="InterPro" id="IPR003439">
    <property type="entry name" value="ABC_transporter-like_ATP-bd"/>
</dbReference>
<dbReference type="PANTHER" id="PTHR42788">
    <property type="entry name" value="TAURINE IMPORT ATP-BINDING PROTEIN-RELATED"/>
    <property type="match status" value="1"/>
</dbReference>
<dbReference type="SMART" id="SM00382">
    <property type="entry name" value="AAA"/>
    <property type="match status" value="1"/>
</dbReference>
<sequence>MSALIADPPRVDRPVGGELAVSLQGVKKHFQDADGGLIEVIRDITLGIRKKEFISIVGPSGCGKTTMFNIIAGLLEPSGGHITLHGKQDAKRPARIGYMLQTDLLFPWRTIIDNVSLGLEIAGKRKEERYELAHRYLKRYGLGDFAEAYPSKLSGGMRQRVALIRTLITDPDVILLDEPFSALDYQTRLVLEEEIVSILREFGKTVVLITHDIGEAISMSDRIAVMSKRPTTVKKIYDVGLARKHGSCLKARSDAEYHEFFDQIWSDLDIQMGAAH</sequence>
<keyword evidence="3" id="KW-1003">Cell membrane</keyword>
<feature type="domain" description="ABC transporter" evidence="6">
    <location>
        <begin position="21"/>
        <end position="253"/>
    </location>
</feature>
<dbReference type="SUPFAM" id="SSF52540">
    <property type="entry name" value="P-loop containing nucleoside triphosphate hydrolases"/>
    <property type="match status" value="1"/>
</dbReference>
<evidence type="ECO:0000256" key="5">
    <source>
        <dbReference type="ARBA" id="ARBA00022840"/>
    </source>
</evidence>
<dbReference type="PROSITE" id="PS50893">
    <property type="entry name" value="ABC_TRANSPORTER_2"/>
    <property type="match status" value="1"/>
</dbReference>
<dbReference type="KEGG" id="thu:AC731_014720"/>
<gene>
    <name evidence="7" type="ORF">AC731_014720</name>
</gene>
<comment type="similarity">
    <text evidence="1">Belongs to the ABC transporter superfamily.</text>
</comment>
<dbReference type="CDD" id="cd03293">
    <property type="entry name" value="ABC_NrtD_SsuB_transporters"/>
    <property type="match status" value="1"/>
</dbReference>
<dbReference type="GO" id="GO:0005524">
    <property type="term" value="F:ATP binding"/>
    <property type="evidence" value="ECO:0007669"/>
    <property type="project" value="UniProtKB-KW"/>
</dbReference>
<dbReference type="Proteomes" id="UP000036902">
    <property type="component" value="Chromosome"/>
</dbReference>
<accession>A0A127K829</accession>
<keyword evidence="2" id="KW-0813">Transport</keyword>
<dbReference type="Pfam" id="PF00005">
    <property type="entry name" value="ABC_tran"/>
    <property type="match status" value="1"/>
</dbReference>
<dbReference type="InterPro" id="IPR003593">
    <property type="entry name" value="AAA+_ATPase"/>
</dbReference>
<keyword evidence="5" id="KW-0067">ATP-binding</keyword>
<proteinExistence type="inferred from homology"/>
<dbReference type="InterPro" id="IPR017871">
    <property type="entry name" value="ABC_transporter-like_CS"/>
</dbReference>
<keyword evidence="3" id="KW-0472">Membrane</keyword>